<dbReference type="InterPro" id="IPR005174">
    <property type="entry name" value="KIB1-4_b-propeller"/>
</dbReference>
<dbReference type="SMART" id="SM00256">
    <property type="entry name" value="FBOX"/>
    <property type="match status" value="1"/>
</dbReference>
<name>R0GIM3_9BRAS</name>
<gene>
    <name evidence="2" type="ORF">CARUB_v10004891mg</name>
</gene>
<dbReference type="Proteomes" id="UP000029121">
    <property type="component" value="Unassembled WGS sequence"/>
</dbReference>
<dbReference type="AlphaFoldDB" id="R0GIM3"/>
<evidence type="ECO:0000313" key="2">
    <source>
        <dbReference type="EMBL" id="EOA16699.1"/>
    </source>
</evidence>
<dbReference type="SUPFAM" id="SSF81383">
    <property type="entry name" value="F-box domain"/>
    <property type="match status" value="1"/>
</dbReference>
<proteinExistence type="predicted"/>
<dbReference type="InterPro" id="IPR050942">
    <property type="entry name" value="F-box_BR-signaling"/>
</dbReference>
<accession>R0GIM3</accession>
<dbReference type="Pfam" id="PF03478">
    <property type="entry name" value="Beta-prop_KIB1-4"/>
    <property type="match status" value="1"/>
</dbReference>
<reference evidence="3" key="1">
    <citation type="journal article" date="2013" name="Nat. Genet.">
        <title>The Capsella rubella genome and the genomic consequences of rapid mating system evolution.</title>
        <authorList>
            <person name="Slotte T."/>
            <person name="Hazzouri K.M."/>
            <person name="Agren J.A."/>
            <person name="Koenig D."/>
            <person name="Maumus F."/>
            <person name="Guo Y.L."/>
            <person name="Steige K."/>
            <person name="Platts A.E."/>
            <person name="Escobar J.S."/>
            <person name="Newman L.K."/>
            <person name="Wang W."/>
            <person name="Mandakova T."/>
            <person name="Vello E."/>
            <person name="Smith L.M."/>
            <person name="Henz S.R."/>
            <person name="Steffen J."/>
            <person name="Takuno S."/>
            <person name="Brandvain Y."/>
            <person name="Coop G."/>
            <person name="Andolfatto P."/>
            <person name="Hu T.T."/>
            <person name="Blanchette M."/>
            <person name="Clark R.M."/>
            <person name="Quesneville H."/>
            <person name="Nordborg M."/>
            <person name="Gaut B.S."/>
            <person name="Lysak M.A."/>
            <person name="Jenkins J."/>
            <person name="Grimwood J."/>
            <person name="Chapman J."/>
            <person name="Prochnik S."/>
            <person name="Shu S."/>
            <person name="Rokhsar D."/>
            <person name="Schmutz J."/>
            <person name="Weigel D."/>
            <person name="Wright S.I."/>
        </authorList>
    </citation>
    <scope>NUCLEOTIDE SEQUENCE [LARGE SCALE GENOMIC DNA]</scope>
    <source>
        <strain evidence="3">cv. Monte Gargano</strain>
    </source>
</reference>
<feature type="domain" description="F-box" evidence="1">
    <location>
        <begin position="26"/>
        <end position="66"/>
    </location>
</feature>
<dbReference type="PANTHER" id="PTHR44259">
    <property type="entry name" value="OS07G0183000 PROTEIN-RELATED"/>
    <property type="match status" value="1"/>
</dbReference>
<dbReference type="Pfam" id="PF00646">
    <property type="entry name" value="F-box"/>
    <property type="match status" value="1"/>
</dbReference>
<sequence length="423" mass="50065">MKKQQNPKPSNKLRRRRDSWKPWSELPSDLLNLVFERLGYADFRRVESVCRSWCSAARRCLAKKQVPWLILLPDEDDKIETHWCRFFNPEEKEKLYRMRADVFQFANSTILATHGNWLLMVDHWSDLYILNLFTHEKIYLPEVESQLGTTKVERTTSRGNFCISNVNDHHWPRPTKFKGINMVMRSPVFWIDEGTKEYVVLWVLGDWCVVYSKKGDVFWNQIQIPLGYFIERFEMVFKDHKLYYLFLNPRYAGCIKIFDFSGEIPQETFHCDVPANPSLLQPITSNDSWRIWRTKLVVTINGDVLKVERLFKYEQEVRLCSFRVYKVCSSGFSNKYGEQVYSLGDEAMLFDLGVTVLANDDIVGFKRNSIYYNVISHDENATQICVFNLETKEMKEEPLHKFVCSSEHQLGRARWFLPSFKQT</sequence>
<dbReference type="InterPro" id="IPR036047">
    <property type="entry name" value="F-box-like_dom_sf"/>
</dbReference>
<evidence type="ECO:0000259" key="1">
    <source>
        <dbReference type="SMART" id="SM00256"/>
    </source>
</evidence>
<dbReference type="KEGG" id="crb:17879296"/>
<dbReference type="EMBL" id="KB870811">
    <property type="protein sequence ID" value="EOA16699.1"/>
    <property type="molecule type" value="Genomic_DNA"/>
</dbReference>
<dbReference type="Gene3D" id="1.20.1280.50">
    <property type="match status" value="1"/>
</dbReference>
<evidence type="ECO:0000313" key="3">
    <source>
        <dbReference type="Proteomes" id="UP000029121"/>
    </source>
</evidence>
<protein>
    <recommendedName>
        <fullName evidence="1">F-box domain-containing protein</fullName>
    </recommendedName>
</protein>
<dbReference type="InterPro" id="IPR001810">
    <property type="entry name" value="F-box_dom"/>
</dbReference>
<keyword evidence="3" id="KW-1185">Reference proteome</keyword>
<dbReference type="PANTHER" id="PTHR44259:SF26">
    <property type="entry name" value="F-BOX FAMILY PROTEIN-LIKE PROTEIN"/>
    <property type="match status" value="1"/>
</dbReference>
<dbReference type="OrthoDB" id="1032769at2759"/>
<organism evidence="2 3">
    <name type="scientific">Capsella rubella</name>
    <dbReference type="NCBI Taxonomy" id="81985"/>
    <lineage>
        <taxon>Eukaryota</taxon>
        <taxon>Viridiplantae</taxon>
        <taxon>Streptophyta</taxon>
        <taxon>Embryophyta</taxon>
        <taxon>Tracheophyta</taxon>
        <taxon>Spermatophyta</taxon>
        <taxon>Magnoliopsida</taxon>
        <taxon>eudicotyledons</taxon>
        <taxon>Gunneridae</taxon>
        <taxon>Pentapetalae</taxon>
        <taxon>rosids</taxon>
        <taxon>malvids</taxon>
        <taxon>Brassicales</taxon>
        <taxon>Brassicaceae</taxon>
        <taxon>Camelineae</taxon>
        <taxon>Capsella</taxon>
    </lineage>
</organism>
<dbReference type="CDD" id="cd09917">
    <property type="entry name" value="F-box_SF"/>
    <property type="match status" value="1"/>
</dbReference>